<feature type="domain" description="F-box" evidence="1">
    <location>
        <begin position="4"/>
        <end position="44"/>
    </location>
</feature>
<dbReference type="AlphaFoldDB" id="A0A2Z6R340"/>
<evidence type="ECO:0000313" key="4">
    <source>
        <dbReference type="Proteomes" id="UP000247702"/>
    </source>
</evidence>
<dbReference type="EMBL" id="BEXD01002046">
    <property type="protein sequence ID" value="GBB96807.1"/>
    <property type="molecule type" value="Genomic_DNA"/>
</dbReference>
<dbReference type="Pfam" id="PF12937">
    <property type="entry name" value="F-box-like"/>
    <property type="match status" value="1"/>
</dbReference>
<dbReference type="InterPro" id="IPR001810">
    <property type="entry name" value="F-box_dom"/>
</dbReference>
<dbReference type="Gene3D" id="3.80.10.10">
    <property type="entry name" value="Ribonuclease Inhibitor"/>
    <property type="match status" value="1"/>
</dbReference>
<dbReference type="Proteomes" id="UP000615446">
    <property type="component" value="Unassembled WGS sequence"/>
</dbReference>
<dbReference type="Proteomes" id="UP000247702">
    <property type="component" value="Unassembled WGS sequence"/>
</dbReference>
<sequence length="381" mass="45364">MKSNVPVEILQNIFENYKDDIKTLHSILLVSRYWARVVVMILWRYSLEFARTFTSNCVSKKLLDVYRRYINSEELLFDYPSFLKRLDWKYLKYEHDGKQIFQMLLQSSKYLSYLTIDLYNENIGIYENFDIILNEEILHNSSLKKIKFLKISDLIPENLEILSKICDYIETLIIECVRQNQKEISKLIQVQHNLKNLIITSSFPSFDKSLLKSHPLSLTNIKFVNRNDNYTIHSLDILQACTRLESLEFDKWDIYAGECQEFSKIHFPNLKSLKFEYSVIPFTALKGIIKINGSNLKELRFIYENYERSELELLSITIIQSCKQLSSLTLQVYQDNTHKYRDFIVHLGVILQRLKYFRFKDYIFESPINTDNVLNIVKRLI</sequence>
<gene>
    <name evidence="3" type="ORF">RCL2_002239200</name>
    <name evidence="2" type="ORF">RclHR1_02840004</name>
</gene>
<evidence type="ECO:0000259" key="1">
    <source>
        <dbReference type="Pfam" id="PF12937"/>
    </source>
</evidence>
<evidence type="ECO:0000313" key="3">
    <source>
        <dbReference type="EMBL" id="GES95731.1"/>
    </source>
</evidence>
<dbReference type="SUPFAM" id="SSF52047">
    <property type="entry name" value="RNI-like"/>
    <property type="match status" value="1"/>
</dbReference>
<evidence type="ECO:0000313" key="2">
    <source>
        <dbReference type="EMBL" id="GBB96807.1"/>
    </source>
</evidence>
<name>A0A2Z6R340_9GLOM</name>
<accession>A0A2Z6R340</accession>
<reference evidence="2 4" key="1">
    <citation type="submission" date="2017-11" db="EMBL/GenBank/DDBJ databases">
        <title>The genome of Rhizophagus clarus HR1 reveals common genetic basis of auxotrophy among arbuscular mycorrhizal fungi.</title>
        <authorList>
            <person name="Kobayashi Y."/>
        </authorList>
    </citation>
    <scope>NUCLEOTIDE SEQUENCE [LARGE SCALE GENOMIC DNA]</scope>
    <source>
        <strain evidence="2 4">HR1</strain>
    </source>
</reference>
<protein>
    <recommendedName>
        <fullName evidence="1">F-box domain-containing protein</fullName>
    </recommendedName>
</protein>
<organism evidence="2 4">
    <name type="scientific">Rhizophagus clarus</name>
    <dbReference type="NCBI Taxonomy" id="94130"/>
    <lineage>
        <taxon>Eukaryota</taxon>
        <taxon>Fungi</taxon>
        <taxon>Fungi incertae sedis</taxon>
        <taxon>Mucoromycota</taxon>
        <taxon>Glomeromycotina</taxon>
        <taxon>Glomeromycetes</taxon>
        <taxon>Glomerales</taxon>
        <taxon>Glomeraceae</taxon>
        <taxon>Rhizophagus</taxon>
    </lineage>
</organism>
<proteinExistence type="predicted"/>
<dbReference type="InterPro" id="IPR032675">
    <property type="entry name" value="LRR_dom_sf"/>
</dbReference>
<keyword evidence="4" id="KW-1185">Reference proteome</keyword>
<comment type="caution">
    <text evidence="2">The sequence shown here is derived from an EMBL/GenBank/DDBJ whole genome shotgun (WGS) entry which is preliminary data.</text>
</comment>
<dbReference type="EMBL" id="BLAL01000244">
    <property type="protein sequence ID" value="GES95731.1"/>
    <property type="molecule type" value="Genomic_DNA"/>
</dbReference>
<reference evidence="3" key="2">
    <citation type="submission" date="2019-10" db="EMBL/GenBank/DDBJ databases">
        <title>Conservation and host-specific expression of non-tandemly repeated heterogenous ribosome RNA gene in arbuscular mycorrhizal fungi.</title>
        <authorList>
            <person name="Maeda T."/>
            <person name="Kobayashi Y."/>
            <person name="Nakagawa T."/>
            <person name="Ezawa T."/>
            <person name="Yamaguchi K."/>
            <person name="Bino T."/>
            <person name="Nishimoto Y."/>
            <person name="Shigenobu S."/>
            <person name="Kawaguchi M."/>
        </authorList>
    </citation>
    <scope>NUCLEOTIDE SEQUENCE</scope>
    <source>
        <strain evidence="3">HR1</strain>
    </source>
</reference>
<dbReference type="OrthoDB" id="2367191at2759"/>